<comment type="pathway">
    <text evidence="3">Phospholipid metabolism; CDP-diacylglycerol degradation; phosphatidate from CDP-diacylglycerol: step 1/1.</text>
</comment>
<dbReference type="AlphaFoldDB" id="A0A2A2MC26"/>
<dbReference type="Proteomes" id="UP000218796">
    <property type="component" value="Unassembled WGS sequence"/>
</dbReference>
<dbReference type="OrthoDB" id="481399at2"/>
<keyword evidence="14" id="KW-0472">Membrane</keyword>
<evidence type="ECO:0000256" key="13">
    <source>
        <dbReference type="ARBA" id="ARBA00023098"/>
    </source>
</evidence>
<dbReference type="GO" id="GO:0005886">
    <property type="term" value="C:plasma membrane"/>
    <property type="evidence" value="ECO:0007669"/>
    <property type="project" value="UniProtKB-SubCell"/>
</dbReference>
<evidence type="ECO:0000256" key="14">
    <source>
        <dbReference type="ARBA" id="ARBA00023136"/>
    </source>
</evidence>
<keyword evidence="15" id="KW-0594">Phospholipid biosynthesis</keyword>
<comment type="catalytic activity">
    <reaction evidence="1">
        <text>a CDP-1,2-diacyl-sn-glycerol + H2O = a 1,2-diacyl-sn-glycero-3-phosphate + CMP + 2 H(+)</text>
        <dbReference type="Rhea" id="RHEA:15221"/>
        <dbReference type="ChEBI" id="CHEBI:15377"/>
        <dbReference type="ChEBI" id="CHEBI:15378"/>
        <dbReference type="ChEBI" id="CHEBI:58332"/>
        <dbReference type="ChEBI" id="CHEBI:58608"/>
        <dbReference type="ChEBI" id="CHEBI:60377"/>
        <dbReference type="EC" id="3.6.1.26"/>
    </reaction>
</comment>
<keyword evidence="13" id="KW-0443">Lipid metabolism</keyword>
<keyword evidence="16" id="KW-1208">Phospholipid metabolism</keyword>
<evidence type="ECO:0000256" key="15">
    <source>
        <dbReference type="ARBA" id="ARBA00023209"/>
    </source>
</evidence>
<name>A0A2A2MC26_9GAMM</name>
<keyword evidence="10" id="KW-0812">Transmembrane</keyword>
<evidence type="ECO:0000256" key="4">
    <source>
        <dbReference type="ARBA" id="ARBA00005189"/>
    </source>
</evidence>
<sequence length="256" mass="29491">MMRFQRRTCFAIAIVVVLLIITAFFYLRPTHSDALWKIVSQQCVPHQQQRQNPSPCAEVNLAQRFVIFKDRNGPLQYLLMPTAKITGIESPLLLKPQQPNYFAAAWQQRPWLSKRYGSPVPDNVLSLTVNSEYGRSQNQLHIHMSCTKPQVRQQINRLIPSLSNQWQPIKNGINSHRYWARKLEKSELSHSSPFILLANGLPAAREDMGAFGLALLPVDDGSFVLLATQREWWKMNLASIEEIQDHRCISLYTSRR</sequence>
<evidence type="ECO:0000256" key="16">
    <source>
        <dbReference type="ARBA" id="ARBA00023264"/>
    </source>
</evidence>
<dbReference type="NCBIfam" id="NF003986">
    <property type="entry name" value="PRK05471.1-5"/>
    <property type="match status" value="1"/>
</dbReference>
<evidence type="ECO:0000256" key="8">
    <source>
        <dbReference type="ARBA" id="ARBA00022475"/>
    </source>
</evidence>
<evidence type="ECO:0000256" key="11">
    <source>
        <dbReference type="ARBA" id="ARBA00022801"/>
    </source>
</evidence>
<comment type="similarity">
    <text evidence="5">Belongs to the Cdh family.</text>
</comment>
<evidence type="ECO:0000256" key="18">
    <source>
        <dbReference type="ARBA" id="ARBA00032892"/>
    </source>
</evidence>
<organism evidence="19 20">
    <name type="scientific">Hafnia paralvei</name>
    <dbReference type="NCBI Taxonomy" id="546367"/>
    <lineage>
        <taxon>Bacteria</taxon>
        <taxon>Pseudomonadati</taxon>
        <taxon>Pseudomonadota</taxon>
        <taxon>Gammaproteobacteria</taxon>
        <taxon>Enterobacterales</taxon>
        <taxon>Hafniaceae</taxon>
        <taxon>Hafnia</taxon>
    </lineage>
</organism>
<accession>A0A2A2MC26</accession>
<evidence type="ECO:0000256" key="6">
    <source>
        <dbReference type="ARBA" id="ARBA00012375"/>
    </source>
</evidence>
<evidence type="ECO:0000256" key="7">
    <source>
        <dbReference type="ARBA" id="ARBA00019608"/>
    </source>
</evidence>
<evidence type="ECO:0000313" key="20">
    <source>
        <dbReference type="Proteomes" id="UP000218796"/>
    </source>
</evidence>
<dbReference type="KEGG" id="hpar:AL518_05640"/>
<evidence type="ECO:0000313" key="19">
    <source>
        <dbReference type="EMBL" id="PAV96389.1"/>
    </source>
</evidence>
<comment type="pathway">
    <text evidence="4">Lipid metabolism.</text>
</comment>
<dbReference type="Pfam" id="PF02611">
    <property type="entry name" value="CDH"/>
    <property type="match status" value="1"/>
</dbReference>
<keyword evidence="11" id="KW-0378">Hydrolase</keyword>
<dbReference type="Gene3D" id="3.30.428.30">
    <property type="entry name" value="HIT family - CDH-like"/>
    <property type="match status" value="1"/>
</dbReference>
<dbReference type="GO" id="GO:0046342">
    <property type="term" value="P:CDP-diacylglycerol catabolic process"/>
    <property type="evidence" value="ECO:0007669"/>
    <property type="project" value="UniProtKB-UniPathway"/>
</dbReference>
<proteinExistence type="inferred from homology"/>
<evidence type="ECO:0000256" key="10">
    <source>
        <dbReference type="ARBA" id="ARBA00022692"/>
    </source>
</evidence>
<gene>
    <name evidence="19" type="ORF">CJD50_11825</name>
</gene>
<dbReference type="UniPathway" id="UPA00609">
    <property type="reaction ID" value="UER00664"/>
</dbReference>
<protein>
    <recommendedName>
        <fullName evidence="7">CDP-diacylglycerol pyrophosphatase</fullName>
        <ecNumber evidence="6">3.6.1.26</ecNumber>
    </recommendedName>
    <alternativeName>
        <fullName evidence="17">CDP-diacylglycerol phosphatidylhydrolase</fullName>
    </alternativeName>
    <alternativeName>
        <fullName evidence="18">CDP-diglyceride hydrolase</fullName>
    </alternativeName>
</protein>
<evidence type="ECO:0000256" key="3">
    <source>
        <dbReference type="ARBA" id="ARBA00004927"/>
    </source>
</evidence>
<keyword evidence="9" id="KW-0444">Lipid biosynthesis</keyword>
<dbReference type="GO" id="GO:0008715">
    <property type="term" value="F:CDP-diacylglycerol diphosphatase activity"/>
    <property type="evidence" value="ECO:0007669"/>
    <property type="project" value="UniProtKB-EC"/>
</dbReference>
<comment type="subcellular location">
    <subcellularLocation>
        <location evidence="2">Cell membrane</location>
        <topology evidence="2">Single-pass membrane protein</topology>
    </subcellularLocation>
</comment>
<dbReference type="EC" id="3.6.1.26" evidence="6"/>
<dbReference type="SUPFAM" id="SSF54197">
    <property type="entry name" value="HIT-like"/>
    <property type="match status" value="1"/>
</dbReference>
<evidence type="ECO:0000256" key="17">
    <source>
        <dbReference type="ARBA" id="ARBA00032888"/>
    </source>
</evidence>
<dbReference type="InterPro" id="IPR003763">
    <property type="entry name" value="CDP-diacylglyc_Pase"/>
</dbReference>
<evidence type="ECO:0000256" key="9">
    <source>
        <dbReference type="ARBA" id="ARBA00022516"/>
    </source>
</evidence>
<evidence type="ECO:0000256" key="2">
    <source>
        <dbReference type="ARBA" id="ARBA00004162"/>
    </source>
</evidence>
<keyword evidence="12" id="KW-1133">Transmembrane helix</keyword>
<dbReference type="InterPro" id="IPR036265">
    <property type="entry name" value="HIT-like_sf"/>
</dbReference>
<evidence type="ECO:0000256" key="1">
    <source>
        <dbReference type="ARBA" id="ARBA00001007"/>
    </source>
</evidence>
<dbReference type="EMBL" id="NQMS01000004">
    <property type="protein sequence ID" value="PAV96389.1"/>
    <property type="molecule type" value="Genomic_DNA"/>
</dbReference>
<keyword evidence="8" id="KW-1003">Cell membrane</keyword>
<comment type="caution">
    <text evidence="19">The sequence shown here is derived from an EMBL/GenBank/DDBJ whole genome shotgun (WGS) entry which is preliminary data.</text>
</comment>
<evidence type="ECO:0000256" key="12">
    <source>
        <dbReference type="ARBA" id="ARBA00022989"/>
    </source>
</evidence>
<dbReference type="GO" id="GO:0008654">
    <property type="term" value="P:phospholipid biosynthetic process"/>
    <property type="evidence" value="ECO:0007669"/>
    <property type="project" value="UniProtKB-KW"/>
</dbReference>
<reference evidence="19 20" key="1">
    <citation type="submission" date="2017-08" db="EMBL/GenBank/DDBJ databases">
        <title>Draft Genome Sequence of Hafnia alvei CITHA-6 Isolated from Raw Bovine Milk.</title>
        <authorList>
            <person name="Culligan E.P."/>
            <person name="Mcsweeney A."/>
            <person name="O'Doherty C."/>
            <person name="Gleeson E."/>
            <person name="O'Riordan D."/>
            <person name="Sleator R.D."/>
        </authorList>
    </citation>
    <scope>NUCLEOTIDE SEQUENCE [LARGE SCALE GENOMIC DNA]</scope>
    <source>
        <strain evidence="19 20">CITHA-6</strain>
    </source>
</reference>
<evidence type="ECO:0000256" key="5">
    <source>
        <dbReference type="ARBA" id="ARBA00006435"/>
    </source>
</evidence>
<keyword evidence="20" id="KW-1185">Reference proteome</keyword>
<dbReference type="PIRSF" id="PIRSF001273">
    <property type="entry name" value="CDH"/>
    <property type="match status" value="1"/>
</dbReference>